<organism evidence="3 4">
    <name type="scientific">Rothia santali</name>
    <dbReference type="NCBI Taxonomy" id="2949643"/>
    <lineage>
        <taxon>Bacteria</taxon>
        <taxon>Bacillati</taxon>
        <taxon>Actinomycetota</taxon>
        <taxon>Actinomycetes</taxon>
        <taxon>Micrococcales</taxon>
        <taxon>Micrococcaceae</taxon>
        <taxon>Rothia</taxon>
    </lineage>
</organism>
<feature type="compositionally biased region" description="Basic and acidic residues" evidence="1">
    <location>
        <begin position="230"/>
        <end position="251"/>
    </location>
</feature>
<dbReference type="EMBL" id="JANAFB010000007">
    <property type="protein sequence ID" value="MCP3425294.1"/>
    <property type="molecule type" value="Genomic_DNA"/>
</dbReference>
<gene>
    <name evidence="3" type="ORF">NBM05_04460</name>
</gene>
<dbReference type="PANTHER" id="PTHR28243">
    <property type="entry name" value="AGL049CP"/>
    <property type="match status" value="1"/>
</dbReference>
<feature type="compositionally biased region" description="Low complexity" evidence="1">
    <location>
        <begin position="131"/>
        <end position="147"/>
    </location>
</feature>
<name>A0A9X2H906_9MICC</name>
<feature type="compositionally biased region" description="Basic and acidic residues" evidence="1">
    <location>
        <begin position="201"/>
        <end position="214"/>
    </location>
</feature>
<feature type="compositionally biased region" description="Gly residues" evidence="1">
    <location>
        <begin position="218"/>
        <end position="229"/>
    </location>
</feature>
<dbReference type="RefSeq" id="WP_254165408.1">
    <property type="nucleotide sequence ID" value="NZ_JANAFB010000007.1"/>
</dbReference>
<keyword evidence="4" id="KW-1185">Reference proteome</keyword>
<feature type="region of interest" description="Disordered" evidence="1">
    <location>
        <begin position="201"/>
        <end position="251"/>
    </location>
</feature>
<dbReference type="PANTHER" id="PTHR28243:SF1">
    <property type="entry name" value="PYRIDOXAMINE 5'-PHOSPHATE OXIDASE ALR4036 FAMILY FMN-BINDING DOMAIN-CONTAINING PROTEIN"/>
    <property type="match status" value="1"/>
</dbReference>
<protein>
    <submittedName>
        <fullName evidence="3">Pyridoxamine 5'-phosphate oxidase family protein</fullName>
    </submittedName>
</protein>
<dbReference type="InterPro" id="IPR012349">
    <property type="entry name" value="Split_barrel_FMN-bd"/>
</dbReference>
<sequence length="251" mass="26614">MTTTTQEILDEIWRSLDAAVRGRTPFTLGYLGTVDAAGAPRVRAVILRRSDRGSGCLHVVSDRRAAKVGELAGDPRVAFTVWDEDRSVQLRVEGRALEVLDAEERARAWESLSPGSRDLYRSPLVPGTPLADDGAPAGSGAPTGTDGMPVVGSAEESATGSGAEREDDAAAFGRFAWIRIDCERLDWLDLSASPQARWEFERGGLGGRDERGGDDGGDQPGGLDGLGQRGGDDGRAGRGAEGEWTGRRVVP</sequence>
<dbReference type="Pfam" id="PF12766">
    <property type="entry name" value="Pyridox_oxase_2"/>
    <property type="match status" value="1"/>
</dbReference>
<proteinExistence type="predicted"/>
<dbReference type="AlphaFoldDB" id="A0A9X2H906"/>
<feature type="domain" description="Pyridoxamine 5'-phosphate oxidase Alr4036 family FMN-binding" evidence="2">
    <location>
        <begin position="13"/>
        <end position="96"/>
    </location>
</feature>
<evidence type="ECO:0000259" key="2">
    <source>
        <dbReference type="Pfam" id="PF12766"/>
    </source>
</evidence>
<feature type="region of interest" description="Disordered" evidence="1">
    <location>
        <begin position="118"/>
        <end position="166"/>
    </location>
</feature>
<reference evidence="3" key="1">
    <citation type="submission" date="2022-06" db="EMBL/GenBank/DDBJ databases">
        <title>Rothia sp. isolated from sandalwood seedling.</title>
        <authorList>
            <person name="Tuikhar N."/>
            <person name="Kirdat K."/>
            <person name="Thorat V."/>
            <person name="Swetha P."/>
            <person name="Padma S."/>
            <person name="Sundararaj R."/>
            <person name="Yadav A."/>
        </authorList>
    </citation>
    <scope>NUCLEOTIDE SEQUENCE</scope>
    <source>
        <strain evidence="3">AR01</strain>
    </source>
</reference>
<evidence type="ECO:0000256" key="1">
    <source>
        <dbReference type="SAM" id="MobiDB-lite"/>
    </source>
</evidence>
<dbReference type="SUPFAM" id="SSF50475">
    <property type="entry name" value="FMN-binding split barrel"/>
    <property type="match status" value="1"/>
</dbReference>
<dbReference type="Gene3D" id="2.30.110.10">
    <property type="entry name" value="Electron Transport, Fmn-binding Protein, Chain A"/>
    <property type="match status" value="1"/>
</dbReference>
<dbReference type="InterPro" id="IPR024624">
    <property type="entry name" value="Pyridox_Oxase_Alr4036_FMN-bd"/>
</dbReference>
<evidence type="ECO:0000313" key="4">
    <source>
        <dbReference type="Proteomes" id="UP001139502"/>
    </source>
</evidence>
<dbReference type="Proteomes" id="UP001139502">
    <property type="component" value="Unassembled WGS sequence"/>
</dbReference>
<accession>A0A9X2H906</accession>
<dbReference type="GO" id="GO:0010181">
    <property type="term" value="F:FMN binding"/>
    <property type="evidence" value="ECO:0007669"/>
    <property type="project" value="InterPro"/>
</dbReference>
<comment type="caution">
    <text evidence="3">The sequence shown here is derived from an EMBL/GenBank/DDBJ whole genome shotgun (WGS) entry which is preliminary data.</text>
</comment>
<evidence type="ECO:0000313" key="3">
    <source>
        <dbReference type="EMBL" id="MCP3425294.1"/>
    </source>
</evidence>